<evidence type="ECO:0000313" key="4">
    <source>
        <dbReference type="Proteomes" id="UP000002051"/>
    </source>
</evidence>
<feature type="domain" description="Ubiquitin-like" evidence="1">
    <location>
        <begin position="9"/>
        <end position="63"/>
    </location>
</feature>
<dbReference type="Proteomes" id="UP000002051">
    <property type="component" value="Unassembled WGS sequence"/>
</dbReference>
<dbReference type="AlphaFoldDB" id="G7KYE5"/>
<dbReference type="PaxDb" id="3880-AES80796"/>
<organism evidence="2 4">
    <name type="scientific">Medicago truncatula</name>
    <name type="common">Barrel medic</name>
    <name type="synonym">Medicago tribuloides</name>
    <dbReference type="NCBI Taxonomy" id="3880"/>
    <lineage>
        <taxon>Eukaryota</taxon>
        <taxon>Viridiplantae</taxon>
        <taxon>Streptophyta</taxon>
        <taxon>Embryophyta</taxon>
        <taxon>Tracheophyta</taxon>
        <taxon>Spermatophyta</taxon>
        <taxon>Magnoliopsida</taxon>
        <taxon>eudicotyledons</taxon>
        <taxon>Gunneridae</taxon>
        <taxon>Pentapetalae</taxon>
        <taxon>rosids</taxon>
        <taxon>fabids</taxon>
        <taxon>Fabales</taxon>
        <taxon>Fabaceae</taxon>
        <taxon>Papilionoideae</taxon>
        <taxon>50 kb inversion clade</taxon>
        <taxon>NPAAA clade</taxon>
        <taxon>Hologalegina</taxon>
        <taxon>IRL clade</taxon>
        <taxon>Trifolieae</taxon>
        <taxon>Medicago</taxon>
    </lineage>
</organism>
<dbReference type="GO" id="GO:0031386">
    <property type="term" value="F:protein tag activity"/>
    <property type="evidence" value="ECO:0000318"/>
    <property type="project" value="GO_Central"/>
</dbReference>
<reference evidence="3" key="3">
    <citation type="submission" date="2015-04" db="UniProtKB">
        <authorList>
            <consortium name="EnsemblPlants"/>
        </authorList>
    </citation>
    <scope>IDENTIFICATION</scope>
    <source>
        <strain evidence="3">cv. Jemalong A17</strain>
    </source>
</reference>
<dbReference type="GO" id="GO:0031625">
    <property type="term" value="F:ubiquitin protein ligase binding"/>
    <property type="evidence" value="ECO:0000318"/>
    <property type="project" value="GO_Central"/>
</dbReference>
<accession>G7KYE5</accession>
<dbReference type="InterPro" id="IPR029071">
    <property type="entry name" value="Ubiquitin-like_domsf"/>
</dbReference>
<dbReference type="HOGENOM" id="CLU_010412_6_2_1"/>
<dbReference type="GO" id="GO:0005737">
    <property type="term" value="C:cytoplasm"/>
    <property type="evidence" value="ECO:0000318"/>
    <property type="project" value="GO_Central"/>
</dbReference>
<protein>
    <submittedName>
        <fullName evidence="2">Ubiquitin-like Rad60 SUMO-like protein</fullName>
    </submittedName>
</protein>
<evidence type="ECO:0000313" key="2">
    <source>
        <dbReference type="EMBL" id="AES80796.1"/>
    </source>
</evidence>
<keyword evidence="4" id="KW-1185">Reference proteome</keyword>
<dbReference type="Pfam" id="PF00240">
    <property type="entry name" value="ubiquitin"/>
    <property type="match status" value="1"/>
</dbReference>
<dbReference type="Gene3D" id="3.10.20.90">
    <property type="entry name" value="Phosphatidylinositol 3-kinase Catalytic Subunit, Chain A, domain 1"/>
    <property type="match status" value="1"/>
</dbReference>
<name>G7KYE5_MEDTR</name>
<sequence>MWFYSWIVMQIFIETQGGERFPLMVKSSDRIFNVMEKILEKEDIPVHNQCLIFDYRRLDYNLTCLCSTKLGTR</sequence>
<proteinExistence type="predicted"/>
<evidence type="ECO:0000259" key="1">
    <source>
        <dbReference type="PROSITE" id="PS50053"/>
    </source>
</evidence>
<dbReference type="EMBL" id="CM001223">
    <property type="protein sequence ID" value="AES80796.1"/>
    <property type="molecule type" value="Genomic_DNA"/>
</dbReference>
<dbReference type="PROSITE" id="PS50053">
    <property type="entry name" value="UBIQUITIN_2"/>
    <property type="match status" value="1"/>
</dbReference>
<dbReference type="SUPFAM" id="SSF54236">
    <property type="entry name" value="Ubiquitin-like"/>
    <property type="match status" value="1"/>
</dbReference>
<dbReference type="GO" id="GO:0019941">
    <property type="term" value="P:modification-dependent protein catabolic process"/>
    <property type="evidence" value="ECO:0000318"/>
    <property type="project" value="GO_Central"/>
</dbReference>
<evidence type="ECO:0000313" key="3">
    <source>
        <dbReference type="EnsemblPlants" id="AES80796"/>
    </source>
</evidence>
<dbReference type="GO" id="GO:0016567">
    <property type="term" value="P:protein ubiquitination"/>
    <property type="evidence" value="ECO:0000318"/>
    <property type="project" value="GO_Central"/>
</dbReference>
<dbReference type="InterPro" id="IPR000626">
    <property type="entry name" value="Ubiquitin-like_dom"/>
</dbReference>
<dbReference type="GO" id="GO:0005634">
    <property type="term" value="C:nucleus"/>
    <property type="evidence" value="ECO:0000318"/>
    <property type="project" value="GO_Central"/>
</dbReference>
<gene>
    <name evidence="2" type="ordered locus">MTR_7g085080</name>
</gene>
<dbReference type="EnsemblPlants" id="AES80796">
    <property type="protein sequence ID" value="AES80796"/>
    <property type="gene ID" value="MTR_7g085080"/>
</dbReference>
<reference evidence="2 4" key="1">
    <citation type="journal article" date="2011" name="Nature">
        <title>The Medicago genome provides insight into the evolution of rhizobial symbioses.</title>
        <authorList>
            <person name="Young N.D."/>
            <person name="Debelle F."/>
            <person name="Oldroyd G.E."/>
            <person name="Geurts R."/>
            <person name="Cannon S.B."/>
            <person name="Udvardi M.K."/>
            <person name="Benedito V.A."/>
            <person name="Mayer K.F."/>
            <person name="Gouzy J."/>
            <person name="Schoof H."/>
            <person name="Van de Peer Y."/>
            <person name="Proost S."/>
            <person name="Cook D.R."/>
            <person name="Meyers B.C."/>
            <person name="Spannagl M."/>
            <person name="Cheung F."/>
            <person name="De Mita S."/>
            <person name="Krishnakumar V."/>
            <person name="Gundlach H."/>
            <person name="Zhou S."/>
            <person name="Mudge J."/>
            <person name="Bharti A.K."/>
            <person name="Murray J.D."/>
            <person name="Naoumkina M.A."/>
            <person name="Rosen B."/>
            <person name="Silverstein K.A."/>
            <person name="Tang H."/>
            <person name="Rombauts S."/>
            <person name="Zhao P.X."/>
            <person name="Zhou P."/>
            <person name="Barbe V."/>
            <person name="Bardou P."/>
            <person name="Bechner M."/>
            <person name="Bellec A."/>
            <person name="Berger A."/>
            <person name="Berges H."/>
            <person name="Bidwell S."/>
            <person name="Bisseling T."/>
            <person name="Choisne N."/>
            <person name="Couloux A."/>
            <person name="Denny R."/>
            <person name="Deshpande S."/>
            <person name="Dai X."/>
            <person name="Doyle J.J."/>
            <person name="Dudez A.M."/>
            <person name="Farmer A.D."/>
            <person name="Fouteau S."/>
            <person name="Franken C."/>
            <person name="Gibelin C."/>
            <person name="Gish J."/>
            <person name="Goldstein S."/>
            <person name="Gonzalez A.J."/>
            <person name="Green P.J."/>
            <person name="Hallab A."/>
            <person name="Hartog M."/>
            <person name="Hua A."/>
            <person name="Humphray S.J."/>
            <person name="Jeong D.H."/>
            <person name="Jing Y."/>
            <person name="Jocker A."/>
            <person name="Kenton S.M."/>
            <person name="Kim D.J."/>
            <person name="Klee K."/>
            <person name="Lai H."/>
            <person name="Lang C."/>
            <person name="Lin S."/>
            <person name="Macmil S.L."/>
            <person name="Magdelenat G."/>
            <person name="Matthews L."/>
            <person name="McCorrison J."/>
            <person name="Monaghan E.L."/>
            <person name="Mun J.H."/>
            <person name="Najar F.Z."/>
            <person name="Nicholson C."/>
            <person name="Noirot C."/>
            <person name="O'Bleness M."/>
            <person name="Paule C.R."/>
            <person name="Poulain J."/>
            <person name="Prion F."/>
            <person name="Qin B."/>
            <person name="Qu C."/>
            <person name="Retzel E.F."/>
            <person name="Riddle C."/>
            <person name="Sallet E."/>
            <person name="Samain S."/>
            <person name="Samson N."/>
            <person name="Sanders I."/>
            <person name="Saurat O."/>
            <person name="Scarpelli C."/>
            <person name="Schiex T."/>
            <person name="Segurens B."/>
            <person name="Severin A.J."/>
            <person name="Sherrier D.J."/>
            <person name="Shi R."/>
            <person name="Sims S."/>
            <person name="Singer S.R."/>
            <person name="Sinharoy S."/>
            <person name="Sterck L."/>
            <person name="Viollet A."/>
            <person name="Wang B.B."/>
            <person name="Wang K."/>
            <person name="Wang M."/>
            <person name="Wang X."/>
            <person name="Warfsmann J."/>
            <person name="Weissenbach J."/>
            <person name="White D.D."/>
            <person name="White J.D."/>
            <person name="Wiley G.B."/>
            <person name="Wincker P."/>
            <person name="Xing Y."/>
            <person name="Yang L."/>
            <person name="Yao Z."/>
            <person name="Ying F."/>
            <person name="Zhai J."/>
            <person name="Zhou L."/>
            <person name="Zuber A."/>
            <person name="Denarie J."/>
            <person name="Dixon R.A."/>
            <person name="May G.D."/>
            <person name="Schwartz D.C."/>
            <person name="Rogers J."/>
            <person name="Quetier F."/>
            <person name="Town C.D."/>
            <person name="Roe B.A."/>
        </authorList>
    </citation>
    <scope>NUCLEOTIDE SEQUENCE [LARGE SCALE GENOMIC DNA]</scope>
    <source>
        <strain evidence="2">A17</strain>
        <strain evidence="3 4">cv. Jemalong A17</strain>
    </source>
</reference>
<reference evidence="2 4" key="2">
    <citation type="journal article" date="2014" name="BMC Genomics">
        <title>An improved genome release (version Mt4.0) for the model legume Medicago truncatula.</title>
        <authorList>
            <person name="Tang H."/>
            <person name="Krishnakumar V."/>
            <person name="Bidwell S."/>
            <person name="Rosen B."/>
            <person name="Chan A."/>
            <person name="Zhou S."/>
            <person name="Gentzbittel L."/>
            <person name="Childs K.L."/>
            <person name="Yandell M."/>
            <person name="Gundlach H."/>
            <person name="Mayer K.F."/>
            <person name="Schwartz D.C."/>
            <person name="Town C.D."/>
        </authorList>
    </citation>
    <scope>GENOME REANNOTATION</scope>
    <source>
        <strain evidence="3 4">cv. Jemalong A17</strain>
    </source>
</reference>